<dbReference type="RefSeq" id="WP_356501678.1">
    <property type="nucleotide sequence ID" value="NZ_JBEXEF010000056.1"/>
</dbReference>
<dbReference type="Pfam" id="PF04978">
    <property type="entry name" value="MST"/>
    <property type="match status" value="1"/>
</dbReference>
<dbReference type="EMBL" id="JBEXIP010000037">
    <property type="protein sequence ID" value="MET8437399.1"/>
    <property type="molecule type" value="Genomic_DNA"/>
</dbReference>
<gene>
    <name evidence="1" type="ORF">ABZV61_32530</name>
</gene>
<organism evidence="1 2">
    <name type="scientific">Streptomyces sp. 900116325</name>
    <dbReference type="NCBI Taxonomy" id="3154295"/>
    <lineage>
        <taxon>Bacteria</taxon>
        <taxon>Bacillati</taxon>
        <taxon>Actinomycetota</taxon>
        <taxon>Actinomycetes</taxon>
        <taxon>Kitasatosporales</taxon>
        <taxon>Streptomycetaceae</taxon>
        <taxon>Streptomyces</taxon>
    </lineage>
</organism>
<dbReference type="Proteomes" id="UP001550044">
    <property type="component" value="Unassembled WGS sequence"/>
</dbReference>
<name>A0ABV2UJZ3_9ACTN</name>
<comment type="caution">
    <text evidence="1">The sequence shown here is derived from an EMBL/GenBank/DDBJ whole genome shotgun (WGS) entry which is preliminary data.</text>
</comment>
<dbReference type="InterPro" id="IPR007061">
    <property type="entry name" value="MST-like"/>
</dbReference>
<evidence type="ECO:0000313" key="2">
    <source>
        <dbReference type="Proteomes" id="UP001550044"/>
    </source>
</evidence>
<accession>A0ABV2UJZ3</accession>
<protein>
    <submittedName>
        <fullName evidence="1">DinB family protein</fullName>
    </submittedName>
</protein>
<dbReference type="InterPro" id="IPR034660">
    <property type="entry name" value="DinB/YfiT-like"/>
</dbReference>
<proteinExistence type="predicted"/>
<keyword evidence="2" id="KW-1185">Reference proteome</keyword>
<evidence type="ECO:0000313" key="1">
    <source>
        <dbReference type="EMBL" id="MET8437399.1"/>
    </source>
</evidence>
<dbReference type="Gene3D" id="1.20.120.450">
    <property type="entry name" value="dinb family like domain"/>
    <property type="match status" value="1"/>
</dbReference>
<sequence length="166" mass="18922">MTADQFSTSTEREALCGFLDKQRADLLRKVEGVSDKDARMTPTASSLSLMGLLKHSALWERRWFQVIVAGRPLPGEWPEAEVQDWQDEDFRVDEQDTVKRWTAFFEEQVAISREIVAGLGLEAPCRRSDLVDRNLRWVLLHMIEETARHAGHADIIRESIDGSTGI</sequence>
<dbReference type="SUPFAM" id="SSF109854">
    <property type="entry name" value="DinB/YfiT-like putative metalloenzymes"/>
    <property type="match status" value="1"/>
</dbReference>
<reference evidence="1 2" key="1">
    <citation type="submission" date="2024-06" db="EMBL/GenBank/DDBJ databases">
        <title>The Natural Products Discovery Center: Release of the First 8490 Sequenced Strains for Exploring Actinobacteria Biosynthetic Diversity.</title>
        <authorList>
            <person name="Kalkreuter E."/>
            <person name="Kautsar S.A."/>
            <person name="Yang D."/>
            <person name="Bader C.D."/>
            <person name="Teijaro C.N."/>
            <person name="Fluegel L."/>
            <person name="Davis C.M."/>
            <person name="Simpson J.R."/>
            <person name="Lauterbach L."/>
            <person name="Steele A.D."/>
            <person name="Gui C."/>
            <person name="Meng S."/>
            <person name="Li G."/>
            <person name="Viehrig K."/>
            <person name="Ye F."/>
            <person name="Su P."/>
            <person name="Kiefer A.F."/>
            <person name="Nichols A."/>
            <person name="Cepeda A.J."/>
            <person name="Yan W."/>
            <person name="Fan B."/>
            <person name="Jiang Y."/>
            <person name="Adhikari A."/>
            <person name="Zheng C.-J."/>
            <person name="Schuster L."/>
            <person name="Cowan T.M."/>
            <person name="Smanski M.J."/>
            <person name="Chevrette M.G."/>
            <person name="De Carvalho L.P.S."/>
            <person name="Shen B."/>
        </authorList>
    </citation>
    <scope>NUCLEOTIDE SEQUENCE [LARGE SCALE GENOMIC DNA]</scope>
    <source>
        <strain evidence="1 2">NPDC005137</strain>
    </source>
</reference>